<name>A0AAV3NRA2_LITER</name>
<organism evidence="1 2">
    <name type="scientific">Lithospermum erythrorhizon</name>
    <name type="common">Purple gromwell</name>
    <name type="synonym">Lithospermum officinale var. erythrorhizon</name>
    <dbReference type="NCBI Taxonomy" id="34254"/>
    <lineage>
        <taxon>Eukaryota</taxon>
        <taxon>Viridiplantae</taxon>
        <taxon>Streptophyta</taxon>
        <taxon>Embryophyta</taxon>
        <taxon>Tracheophyta</taxon>
        <taxon>Spermatophyta</taxon>
        <taxon>Magnoliopsida</taxon>
        <taxon>eudicotyledons</taxon>
        <taxon>Gunneridae</taxon>
        <taxon>Pentapetalae</taxon>
        <taxon>asterids</taxon>
        <taxon>lamiids</taxon>
        <taxon>Boraginales</taxon>
        <taxon>Boraginaceae</taxon>
        <taxon>Boraginoideae</taxon>
        <taxon>Lithospermeae</taxon>
        <taxon>Lithospermum</taxon>
    </lineage>
</organism>
<proteinExistence type="predicted"/>
<sequence length="102" mass="11655">MRRVQENGPRWVSQLINNKEWNKTLVEELLSEEDMIRALAIRLDQVGIRDRLVWNHTKSGLYITSSGYLTAMEMRRNGKLGGRRGVGQVTMCPKLGGRGLED</sequence>
<comment type="caution">
    <text evidence="1">The sequence shown here is derived from an EMBL/GenBank/DDBJ whole genome shotgun (WGS) entry which is preliminary data.</text>
</comment>
<reference evidence="1 2" key="1">
    <citation type="submission" date="2024-01" db="EMBL/GenBank/DDBJ databases">
        <title>The complete chloroplast genome sequence of Lithospermum erythrorhizon: insights into the phylogenetic relationship among Boraginaceae species and the maternal lineages of purple gromwells.</title>
        <authorList>
            <person name="Okada T."/>
            <person name="Watanabe K."/>
        </authorList>
    </citation>
    <scope>NUCLEOTIDE SEQUENCE [LARGE SCALE GENOMIC DNA]</scope>
</reference>
<gene>
    <name evidence="1" type="ORF">LIER_02915</name>
</gene>
<dbReference type="AlphaFoldDB" id="A0AAV3NRA2"/>
<protein>
    <submittedName>
        <fullName evidence="1">Uncharacterized protein</fullName>
    </submittedName>
</protein>
<evidence type="ECO:0000313" key="2">
    <source>
        <dbReference type="Proteomes" id="UP001454036"/>
    </source>
</evidence>
<dbReference type="EMBL" id="BAABME010000335">
    <property type="protein sequence ID" value="GAA0141870.1"/>
    <property type="molecule type" value="Genomic_DNA"/>
</dbReference>
<keyword evidence="2" id="KW-1185">Reference proteome</keyword>
<dbReference type="Proteomes" id="UP001454036">
    <property type="component" value="Unassembled WGS sequence"/>
</dbReference>
<accession>A0AAV3NRA2</accession>
<evidence type="ECO:0000313" key="1">
    <source>
        <dbReference type="EMBL" id="GAA0141870.1"/>
    </source>
</evidence>